<evidence type="ECO:0000313" key="3">
    <source>
        <dbReference type="Proteomes" id="UP001610563"/>
    </source>
</evidence>
<comment type="caution">
    <text evidence="2">The sequence shown here is derived from an EMBL/GenBank/DDBJ whole genome shotgun (WGS) entry which is preliminary data.</text>
</comment>
<reference evidence="2 3" key="1">
    <citation type="submission" date="2024-07" db="EMBL/GenBank/DDBJ databases">
        <title>Section-level genome sequencing and comparative genomics of Aspergillus sections Usti and Cavernicolus.</title>
        <authorList>
            <consortium name="Lawrence Berkeley National Laboratory"/>
            <person name="Nybo J.L."/>
            <person name="Vesth T.C."/>
            <person name="Theobald S."/>
            <person name="Frisvad J.C."/>
            <person name="Larsen T.O."/>
            <person name="Kjaerboelling I."/>
            <person name="Rothschild-Mancinelli K."/>
            <person name="Lyhne E.K."/>
            <person name="Kogle M.E."/>
            <person name="Barry K."/>
            <person name="Clum A."/>
            <person name="Na H."/>
            <person name="Ledsgaard L."/>
            <person name="Lin J."/>
            <person name="Lipzen A."/>
            <person name="Kuo A."/>
            <person name="Riley R."/>
            <person name="Mondo S."/>
            <person name="Labutti K."/>
            <person name="Haridas S."/>
            <person name="Pangalinan J."/>
            <person name="Salamov A.A."/>
            <person name="Simmons B.A."/>
            <person name="Magnuson J.K."/>
            <person name="Chen J."/>
            <person name="Drula E."/>
            <person name="Henrissat B."/>
            <person name="Wiebenga A."/>
            <person name="Lubbers R.J."/>
            <person name="Gomes A.C."/>
            <person name="Makela M.R."/>
            <person name="Stajich J."/>
            <person name="Grigoriev I.V."/>
            <person name="Mortensen U.H."/>
            <person name="De Vries R.P."/>
            <person name="Baker S.E."/>
            <person name="Andersen M.R."/>
        </authorList>
    </citation>
    <scope>NUCLEOTIDE SEQUENCE [LARGE SCALE GENOMIC DNA]</scope>
    <source>
        <strain evidence="2 3">CBS 209.92</strain>
    </source>
</reference>
<dbReference type="Proteomes" id="UP001610563">
    <property type="component" value="Unassembled WGS sequence"/>
</dbReference>
<dbReference type="InterPro" id="IPR038883">
    <property type="entry name" value="AN11006-like"/>
</dbReference>
<sequence>MASPNIDPTFPFFALPPELRDEVYRHLFWIYPDHRCHIIRSPPGWGVLSRNAFEINKRSYSSPKDDAPYRPREPGIPTLTKQRVHLESARDFLAILHANKTVYEETVRIFYSEAFFVTYDDMSEMTLFLKRIGPRRRKLIRRLGIPFSSPAVKGGIGGSPTLEPLVDQLLHSTHIETIEIRAHGPKIKEYMYRSVIQGLVQNRIVEDHRSREVDIRQYDPVALSGIPHLLRLRFLPQLVIVCRMSFLICYGRDLEWLEDFANRRWAGSRRRTTVTFSDVPEMPGPD</sequence>
<accession>A0ABR4GKP7</accession>
<dbReference type="PANTHER" id="PTHR42085:SF2">
    <property type="entry name" value="F-BOX DOMAIN-CONTAINING PROTEIN"/>
    <property type="match status" value="1"/>
</dbReference>
<dbReference type="PANTHER" id="PTHR42085">
    <property type="entry name" value="F-BOX DOMAIN-CONTAINING PROTEIN"/>
    <property type="match status" value="1"/>
</dbReference>
<dbReference type="EMBL" id="JBFTWV010000007">
    <property type="protein sequence ID" value="KAL2799471.1"/>
    <property type="molecule type" value="Genomic_DNA"/>
</dbReference>
<feature type="domain" description="DUF7730" evidence="1">
    <location>
        <begin position="11"/>
        <end position="148"/>
    </location>
</feature>
<name>A0ABR4GKP7_9EURO</name>
<proteinExistence type="predicted"/>
<gene>
    <name evidence="2" type="ORF">BJX66DRAFT_332957</name>
</gene>
<organism evidence="2 3">
    <name type="scientific">Aspergillus keveii</name>
    <dbReference type="NCBI Taxonomy" id="714993"/>
    <lineage>
        <taxon>Eukaryota</taxon>
        <taxon>Fungi</taxon>
        <taxon>Dikarya</taxon>
        <taxon>Ascomycota</taxon>
        <taxon>Pezizomycotina</taxon>
        <taxon>Eurotiomycetes</taxon>
        <taxon>Eurotiomycetidae</taxon>
        <taxon>Eurotiales</taxon>
        <taxon>Aspergillaceae</taxon>
        <taxon>Aspergillus</taxon>
        <taxon>Aspergillus subgen. Nidulantes</taxon>
    </lineage>
</organism>
<dbReference type="InterPro" id="IPR056632">
    <property type="entry name" value="DUF7730"/>
</dbReference>
<keyword evidence="3" id="KW-1185">Reference proteome</keyword>
<protein>
    <recommendedName>
        <fullName evidence="1">DUF7730 domain-containing protein</fullName>
    </recommendedName>
</protein>
<evidence type="ECO:0000259" key="1">
    <source>
        <dbReference type="Pfam" id="PF24864"/>
    </source>
</evidence>
<evidence type="ECO:0000313" key="2">
    <source>
        <dbReference type="EMBL" id="KAL2799471.1"/>
    </source>
</evidence>
<dbReference type="Pfam" id="PF24864">
    <property type="entry name" value="DUF7730"/>
    <property type="match status" value="1"/>
</dbReference>